<keyword evidence="2" id="KW-1185">Reference proteome</keyword>
<protein>
    <submittedName>
        <fullName evidence="1">Uncharacterized protein</fullName>
    </submittedName>
</protein>
<organism evidence="1 2">
    <name type="scientific">Clonorchis sinensis</name>
    <name type="common">Chinese liver fluke</name>
    <dbReference type="NCBI Taxonomy" id="79923"/>
    <lineage>
        <taxon>Eukaryota</taxon>
        <taxon>Metazoa</taxon>
        <taxon>Spiralia</taxon>
        <taxon>Lophotrochozoa</taxon>
        <taxon>Platyhelminthes</taxon>
        <taxon>Trematoda</taxon>
        <taxon>Digenea</taxon>
        <taxon>Opisthorchiida</taxon>
        <taxon>Opisthorchiata</taxon>
        <taxon>Opisthorchiidae</taxon>
        <taxon>Clonorchis</taxon>
    </lineage>
</organism>
<dbReference type="InParanoid" id="A0A419PZE8"/>
<proteinExistence type="predicted"/>
<evidence type="ECO:0000313" key="1">
    <source>
        <dbReference type="EMBL" id="KAG5443279.1"/>
    </source>
</evidence>
<sequence length="110" mass="12331">MRNSVSIAGHPQYSSMGRLTTQKELVVKQEGKMDAIVFTETDKMARWLKREFTDRKVPGSNPISASRLPLSRLWQPGSILTLVSPSVGMADGHQKSASAERFYKSIYIVF</sequence>
<dbReference type="Proteomes" id="UP000286415">
    <property type="component" value="Unassembled WGS sequence"/>
</dbReference>
<comment type="caution">
    <text evidence="1">The sequence shown here is derived from an EMBL/GenBank/DDBJ whole genome shotgun (WGS) entry which is preliminary data.</text>
</comment>
<reference evidence="1 2" key="2">
    <citation type="journal article" date="2021" name="Genomics">
        <title>High-quality reference genome for Clonorchis sinensis.</title>
        <authorList>
            <person name="Young N.D."/>
            <person name="Stroehlein A.J."/>
            <person name="Kinkar L."/>
            <person name="Wang T."/>
            <person name="Sohn W.M."/>
            <person name="Chang B.C.H."/>
            <person name="Kaur P."/>
            <person name="Weisz D."/>
            <person name="Dudchenko O."/>
            <person name="Aiden E.L."/>
            <person name="Korhonen P.K."/>
            <person name="Gasser R.B."/>
        </authorList>
    </citation>
    <scope>NUCLEOTIDE SEQUENCE [LARGE SCALE GENOMIC DNA]</scope>
    <source>
        <strain evidence="1">Cs-k2</strain>
    </source>
</reference>
<accession>A0A419PZE8</accession>
<dbReference type="AlphaFoldDB" id="A0A419PZE8"/>
<name>A0A419PZE8_CLOSI</name>
<evidence type="ECO:0000313" key="2">
    <source>
        <dbReference type="Proteomes" id="UP000286415"/>
    </source>
</evidence>
<dbReference type="EMBL" id="NIRI02000056">
    <property type="protein sequence ID" value="KAG5443279.1"/>
    <property type="molecule type" value="Genomic_DNA"/>
</dbReference>
<gene>
    <name evidence="1" type="ORF">CSKR_106281</name>
</gene>
<reference evidence="1 2" key="1">
    <citation type="journal article" date="2018" name="Biotechnol. Adv.">
        <title>Improved genomic resources and new bioinformatic workflow for the carcinogenic parasite Clonorchis sinensis: Biotechnological implications.</title>
        <authorList>
            <person name="Wang D."/>
            <person name="Korhonen P.K."/>
            <person name="Gasser R.B."/>
            <person name="Young N.D."/>
        </authorList>
    </citation>
    <scope>NUCLEOTIDE SEQUENCE [LARGE SCALE GENOMIC DNA]</scope>
    <source>
        <strain evidence="1">Cs-k2</strain>
    </source>
</reference>